<comment type="caution">
    <text evidence="1">The sequence shown here is derived from an EMBL/GenBank/DDBJ whole genome shotgun (WGS) entry which is preliminary data.</text>
</comment>
<accession>A0ABT8HZ33</accession>
<dbReference type="Proteomes" id="UP001172721">
    <property type="component" value="Unassembled WGS sequence"/>
</dbReference>
<keyword evidence="2" id="KW-1185">Reference proteome</keyword>
<protein>
    <recommendedName>
        <fullName evidence="3">Lipoprotein</fullName>
    </recommendedName>
</protein>
<evidence type="ECO:0000313" key="2">
    <source>
        <dbReference type="Proteomes" id="UP001172721"/>
    </source>
</evidence>
<evidence type="ECO:0000313" key="1">
    <source>
        <dbReference type="EMBL" id="MDN4526034.1"/>
    </source>
</evidence>
<dbReference type="PROSITE" id="PS51257">
    <property type="entry name" value="PROKAR_LIPOPROTEIN"/>
    <property type="match status" value="1"/>
</dbReference>
<sequence>MKRWLKITLLLTLFCLLLTSCEGPKLKLFKPFSMPTFEVRPLSEKEVYEEGLKYKAKDYRRLILKIKIINRDLIKNLNISPFIIRRSIPRKNYVTGSYWKNVNDSDIYEANVLLYTKGQSNKEIKHWFHNTEFYISWQTKDSVTYSEVITVSDHLTFLKKPLDSE</sequence>
<dbReference type="EMBL" id="JAUHTR010000008">
    <property type="protein sequence ID" value="MDN4526034.1"/>
    <property type="molecule type" value="Genomic_DNA"/>
</dbReference>
<gene>
    <name evidence="1" type="ORF">QYB97_16235</name>
</gene>
<name>A0ABT8HZ33_9BACL</name>
<dbReference type="RefSeq" id="WP_301167048.1">
    <property type="nucleotide sequence ID" value="NZ_JAUHTR010000008.1"/>
</dbReference>
<reference evidence="1" key="1">
    <citation type="submission" date="2023-07" db="EMBL/GenBank/DDBJ databases">
        <title>Fictibacillus sp. isolated from freshwater pond.</title>
        <authorList>
            <person name="Kirdat K."/>
            <person name="Bhat A."/>
            <person name="Mourya A."/>
            <person name="Yadav A."/>
        </authorList>
    </citation>
    <scope>NUCLEOTIDE SEQUENCE</scope>
    <source>
        <strain evidence="1">NE201</strain>
    </source>
</reference>
<evidence type="ECO:0008006" key="3">
    <source>
        <dbReference type="Google" id="ProtNLM"/>
    </source>
</evidence>
<proteinExistence type="predicted"/>
<organism evidence="1 2">
    <name type="scientific">Fictibacillus fluitans</name>
    <dbReference type="NCBI Taxonomy" id="3058422"/>
    <lineage>
        <taxon>Bacteria</taxon>
        <taxon>Bacillati</taxon>
        <taxon>Bacillota</taxon>
        <taxon>Bacilli</taxon>
        <taxon>Bacillales</taxon>
        <taxon>Fictibacillaceae</taxon>
        <taxon>Fictibacillus</taxon>
    </lineage>
</organism>